<protein>
    <submittedName>
        <fullName evidence="2">Uncharacterized protein</fullName>
    </submittedName>
</protein>
<comment type="caution">
    <text evidence="2">The sequence shown here is derived from an EMBL/GenBank/DDBJ whole genome shotgun (WGS) entry which is preliminary data.</text>
</comment>
<reference evidence="2 3" key="1">
    <citation type="submission" date="2019-07" db="EMBL/GenBank/DDBJ databases">
        <title>Whole genome shotgun sequence of Vibrio sagamiensis NBRC 104589.</title>
        <authorList>
            <person name="Hosoyama A."/>
            <person name="Uohara A."/>
            <person name="Ohji S."/>
            <person name="Ichikawa N."/>
        </authorList>
    </citation>
    <scope>NUCLEOTIDE SEQUENCE [LARGE SCALE GENOMIC DNA]</scope>
    <source>
        <strain evidence="2 3">NBRC 104589</strain>
    </source>
</reference>
<dbReference type="RefSeq" id="WP_039984006.1">
    <property type="nucleotide sequence ID" value="NZ_BAOJ01000502.1"/>
</dbReference>
<dbReference type="EMBL" id="BJXJ01000073">
    <property type="protein sequence ID" value="GEM77616.1"/>
    <property type="molecule type" value="Genomic_DNA"/>
</dbReference>
<proteinExistence type="predicted"/>
<keyword evidence="1" id="KW-0472">Membrane</keyword>
<keyword evidence="3" id="KW-1185">Reference proteome</keyword>
<gene>
    <name evidence="2" type="ORF">VSA01S_37280</name>
</gene>
<accession>A0A511QKP4</accession>
<feature type="transmembrane region" description="Helical" evidence="1">
    <location>
        <begin position="12"/>
        <end position="34"/>
    </location>
</feature>
<keyword evidence="1" id="KW-0812">Transmembrane</keyword>
<organism evidence="2 3">
    <name type="scientific">Vibrio sagamiensis NBRC 104589</name>
    <dbReference type="NCBI Taxonomy" id="1219064"/>
    <lineage>
        <taxon>Bacteria</taxon>
        <taxon>Pseudomonadati</taxon>
        <taxon>Pseudomonadota</taxon>
        <taxon>Gammaproteobacteria</taxon>
        <taxon>Vibrionales</taxon>
        <taxon>Vibrionaceae</taxon>
        <taxon>Vibrio</taxon>
    </lineage>
</organism>
<name>A0A511QKP4_9VIBR</name>
<keyword evidence="1" id="KW-1133">Transmembrane helix</keyword>
<sequence length="167" mass="17842">MKSQHCYVQRQRGAISAEFAMVAAFIVIALIFIVSQAPKLVFKINEMRFVSQASEISQEAQAWKKFRPNFKGVTIKVVCEDGSLSKSICGAANDGKATNPFGGDWILAAPESNLGTIAVTGKIPNETDKKKITSVANAIAPSTRSNCMSGSNCSSLTVGADSLTMIY</sequence>
<evidence type="ECO:0000313" key="2">
    <source>
        <dbReference type="EMBL" id="GEM77616.1"/>
    </source>
</evidence>
<dbReference type="Proteomes" id="UP000321922">
    <property type="component" value="Unassembled WGS sequence"/>
</dbReference>
<evidence type="ECO:0000256" key="1">
    <source>
        <dbReference type="SAM" id="Phobius"/>
    </source>
</evidence>
<evidence type="ECO:0000313" key="3">
    <source>
        <dbReference type="Proteomes" id="UP000321922"/>
    </source>
</evidence>
<dbReference type="OrthoDB" id="5906628at2"/>
<dbReference type="AlphaFoldDB" id="A0A511QKP4"/>